<comment type="function">
    <text evidence="12">RNA helicase.</text>
</comment>
<feature type="region of interest" description="Disordered" evidence="13">
    <location>
        <begin position="500"/>
        <end position="537"/>
    </location>
</feature>
<evidence type="ECO:0000256" key="6">
    <source>
        <dbReference type="ARBA" id="ARBA00022806"/>
    </source>
</evidence>
<feature type="compositionally biased region" description="Basic and acidic residues" evidence="13">
    <location>
        <begin position="408"/>
        <end position="421"/>
    </location>
</feature>
<feature type="region of interest" description="Disordered" evidence="13">
    <location>
        <begin position="24"/>
        <end position="160"/>
    </location>
</feature>
<dbReference type="CDD" id="cd17949">
    <property type="entry name" value="DEADc_DDX31"/>
    <property type="match status" value="1"/>
</dbReference>
<dbReference type="SMART" id="SM00487">
    <property type="entry name" value="DEXDc"/>
    <property type="match status" value="1"/>
</dbReference>
<keyword evidence="4 12" id="KW-0547">Nucleotide-binding</keyword>
<feature type="compositionally biased region" description="Acidic residues" evidence="13">
    <location>
        <begin position="813"/>
        <end position="822"/>
    </location>
</feature>
<comment type="subcellular location">
    <subcellularLocation>
        <location evidence="1">Nucleus</location>
        <location evidence="1">Nucleolus</location>
    </subcellularLocation>
</comment>
<dbReference type="Pfam" id="PF13959">
    <property type="entry name" value="CTE_SPB4"/>
    <property type="match status" value="1"/>
</dbReference>
<feature type="domain" description="Helicase C-terminal" evidence="15">
    <location>
        <begin position="506"/>
        <end position="668"/>
    </location>
</feature>
<evidence type="ECO:0000256" key="5">
    <source>
        <dbReference type="ARBA" id="ARBA00022801"/>
    </source>
</evidence>
<keyword evidence="7 12" id="KW-0067">ATP-binding</keyword>
<evidence type="ECO:0000259" key="16">
    <source>
        <dbReference type="PROSITE" id="PS51195"/>
    </source>
</evidence>
<evidence type="ECO:0000256" key="1">
    <source>
        <dbReference type="ARBA" id="ARBA00004604"/>
    </source>
</evidence>
<sequence>MAEDGMFLNFSIDENLSTTAANNTRKFKGGSWRDRLRAKRSTQRRERGGDQTGRHDANTVPISQRRFEGRGNAHTYVEQSGDFPASRLAKRRRENEHVPNSAQVLYPAQKRSHEHKPPVGGPREVISSLFTYNPKPSTAVEEPKEENREEKPTAPSNAPLIDGIDTFTSLGLSPTIATHLLTKMNLKNPTAIQKAAIQQMLKDDSDAFIQSETGSGKTLAYLLPLVQRIMIMSEQVAEERKAYAQDLLMLHRDSGLFAIILAPTRELCKQISVVLERLLGCAHYIVAGHVLGGEKKKSEKARMRKGLNILVATPGRLVDHLENTKALDVSNVRWLVLDEGDRLMDMGFEEDITKIVKTLDQKKRPGGSSKWPGLPKKRTTVLCSATLKMNVQKLGEISLKDAALIKGDSGDRDGPGQREEIGDTMTNGNVTKDSTFLAPAQLKQSYIIAAAKLRFVTLMAFLKRTFARKGSVMKAIVFVSCADSVEFHFKAFTTAFEEEGSSENKKLSRDNAETDSEVEGLQAGKPSPTSTRDPSVSDSILLSPTLSSSHNQVTTYKLHGSLPQITRTNIVKHFAATTSPSLLIATDVASRGLDLPNLDLVIEYDPAFSAEDHLHRIGRTARLGRDGRAIIFLLPGKEEGYVSVLKSSYKTGSDTVANVSSMSAEEVLKKGFAPFSGVIPTKNKNQKNEKGAADWQSRATDLQLSLERFILSSPQNKDWAKRAFQSHVRAYATHTASERKWFDIKELHLGHLCKSFGLRETPSGMGAGRNNKKGGTKRGQSSTTDDGKLRHRDGGDGEKKNAERATRTRDVDADMDNTGDTDEAARKMREKIRMNRKMMMGGTADEFNIA</sequence>
<feature type="short sequence motif" description="Q motif" evidence="11">
    <location>
        <begin position="165"/>
        <end position="194"/>
    </location>
</feature>
<dbReference type="SMART" id="SM00490">
    <property type="entry name" value="HELICc"/>
    <property type="match status" value="1"/>
</dbReference>
<evidence type="ECO:0000313" key="18">
    <source>
        <dbReference type="Proteomes" id="UP000019471"/>
    </source>
</evidence>
<feature type="compositionally biased region" description="Basic and acidic residues" evidence="13">
    <location>
        <begin position="785"/>
        <end position="812"/>
    </location>
</feature>
<evidence type="ECO:0000256" key="3">
    <source>
        <dbReference type="ARBA" id="ARBA00022552"/>
    </source>
</evidence>
<dbReference type="GO" id="GO:0016787">
    <property type="term" value="F:hydrolase activity"/>
    <property type="evidence" value="ECO:0007669"/>
    <property type="project" value="UniProtKB-KW"/>
</dbReference>
<dbReference type="PANTHER" id="PTHR24031">
    <property type="entry name" value="RNA HELICASE"/>
    <property type="match status" value="1"/>
</dbReference>
<evidence type="ECO:0000259" key="15">
    <source>
        <dbReference type="PROSITE" id="PS51194"/>
    </source>
</evidence>
<feature type="region of interest" description="Disordered" evidence="13">
    <location>
        <begin position="408"/>
        <end position="430"/>
    </location>
</feature>
<dbReference type="InterPro" id="IPR011545">
    <property type="entry name" value="DEAD/DEAH_box_helicase_dom"/>
</dbReference>
<proteinExistence type="inferred from homology"/>
<feature type="compositionally biased region" description="Basic and acidic residues" evidence="13">
    <location>
        <begin position="502"/>
        <end position="512"/>
    </location>
</feature>
<reference evidence="17 18" key="1">
    <citation type="submission" date="2013-03" db="EMBL/GenBank/DDBJ databases">
        <title>The Genome Sequence of Cladophialophora psammophila CBS 110553.</title>
        <authorList>
            <consortium name="The Broad Institute Genomics Platform"/>
            <person name="Cuomo C."/>
            <person name="de Hoog S."/>
            <person name="Gorbushina A."/>
            <person name="Walker B."/>
            <person name="Young S.K."/>
            <person name="Zeng Q."/>
            <person name="Gargeya S."/>
            <person name="Fitzgerald M."/>
            <person name="Haas B."/>
            <person name="Abouelleil A."/>
            <person name="Allen A.W."/>
            <person name="Alvarado L."/>
            <person name="Arachchi H.M."/>
            <person name="Berlin A.M."/>
            <person name="Chapman S.B."/>
            <person name="Gainer-Dewar J."/>
            <person name="Goldberg J."/>
            <person name="Griggs A."/>
            <person name="Gujja S."/>
            <person name="Hansen M."/>
            <person name="Howarth C."/>
            <person name="Imamovic A."/>
            <person name="Ireland A."/>
            <person name="Larimer J."/>
            <person name="McCowan C."/>
            <person name="Murphy C."/>
            <person name="Pearson M."/>
            <person name="Poon T.W."/>
            <person name="Priest M."/>
            <person name="Roberts A."/>
            <person name="Saif S."/>
            <person name="Shea T."/>
            <person name="Sisk P."/>
            <person name="Sykes S."/>
            <person name="Wortman J."/>
            <person name="Nusbaum C."/>
            <person name="Birren B."/>
        </authorList>
    </citation>
    <scope>NUCLEOTIDE SEQUENCE [LARGE SCALE GENOMIC DNA]</scope>
    <source>
        <strain evidence="17 18">CBS 110553</strain>
    </source>
</reference>
<evidence type="ECO:0000313" key="17">
    <source>
        <dbReference type="EMBL" id="EXJ76761.1"/>
    </source>
</evidence>
<feature type="domain" description="DEAD-box RNA helicase Q" evidence="16">
    <location>
        <begin position="165"/>
        <end position="194"/>
    </location>
</feature>
<evidence type="ECO:0000256" key="2">
    <source>
        <dbReference type="ARBA" id="ARBA00022517"/>
    </source>
</evidence>
<dbReference type="Pfam" id="PF00271">
    <property type="entry name" value="Helicase_C"/>
    <property type="match status" value="1"/>
</dbReference>
<dbReference type="GO" id="GO:0005524">
    <property type="term" value="F:ATP binding"/>
    <property type="evidence" value="ECO:0007669"/>
    <property type="project" value="UniProtKB-UniRule"/>
</dbReference>
<dbReference type="RefSeq" id="XP_007740078.1">
    <property type="nucleotide sequence ID" value="XM_007741888.1"/>
</dbReference>
<dbReference type="GO" id="GO:0006364">
    <property type="term" value="P:rRNA processing"/>
    <property type="evidence" value="ECO:0007669"/>
    <property type="project" value="UniProtKB-KW"/>
</dbReference>
<dbReference type="InterPro" id="IPR025313">
    <property type="entry name" value="SPB4-like_CTE"/>
</dbReference>
<keyword evidence="9" id="KW-0539">Nucleus</keyword>
<dbReference type="CDD" id="cd18787">
    <property type="entry name" value="SF2_C_DEAD"/>
    <property type="match status" value="1"/>
</dbReference>
<dbReference type="EC" id="3.6.4.13" evidence="12"/>
<keyword evidence="3" id="KW-0698">rRNA processing</keyword>
<name>W9XIH8_9EURO</name>
<comment type="caution">
    <text evidence="17">The sequence shown here is derived from an EMBL/GenBank/DDBJ whole genome shotgun (WGS) entry which is preliminary data.</text>
</comment>
<comment type="similarity">
    <text evidence="12">Belongs to the DEAD box helicase family.</text>
</comment>
<gene>
    <name evidence="17" type="ORF">A1O5_01269</name>
</gene>
<dbReference type="InterPro" id="IPR014001">
    <property type="entry name" value="Helicase_ATP-bd"/>
</dbReference>
<dbReference type="HOGENOM" id="CLU_003041_26_2_1"/>
<feature type="compositionally biased region" description="Basic and acidic residues" evidence="13">
    <location>
        <begin position="141"/>
        <end position="152"/>
    </location>
</feature>
<keyword evidence="8 12" id="KW-0694">RNA-binding</keyword>
<protein>
    <recommendedName>
        <fullName evidence="12">ATP-dependent RNA helicase</fullName>
        <ecNumber evidence="12">3.6.4.13</ecNumber>
    </recommendedName>
</protein>
<dbReference type="InterPro" id="IPR014014">
    <property type="entry name" value="RNA_helicase_DEAD_Q_motif"/>
</dbReference>
<evidence type="ECO:0000256" key="8">
    <source>
        <dbReference type="ARBA" id="ARBA00022884"/>
    </source>
</evidence>
<dbReference type="PROSITE" id="PS51192">
    <property type="entry name" value="HELICASE_ATP_BIND_1"/>
    <property type="match status" value="1"/>
</dbReference>
<organism evidence="17 18">
    <name type="scientific">Cladophialophora psammophila CBS 110553</name>
    <dbReference type="NCBI Taxonomy" id="1182543"/>
    <lineage>
        <taxon>Eukaryota</taxon>
        <taxon>Fungi</taxon>
        <taxon>Dikarya</taxon>
        <taxon>Ascomycota</taxon>
        <taxon>Pezizomycotina</taxon>
        <taxon>Eurotiomycetes</taxon>
        <taxon>Chaetothyriomycetidae</taxon>
        <taxon>Chaetothyriales</taxon>
        <taxon>Herpotrichiellaceae</taxon>
        <taxon>Cladophialophora</taxon>
    </lineage>
</organism>
<dbReference type="SUPFAM" id="SSF52540">
    <property type="entry name" value="P-loop containing nucleoside triphosphate hydrolases"/>
    <property type="match status" value="2"/>
</dbReference>
<dbReference type="EMBL" id="AMGX01000001">
    <property type="protein sequence ID" value="EXJ76761.1"/>
    <property type="molecule type" value="Genomic_DNA"/>
</dbReference>
<comment type="domain">
    <text evidence="12">The Q motif is unique to and characteristic of the DEAD box family of RNA helicases and controls ATP binding and hydrolysis.</text>
</comment>
<evidence type="ECO:0000256" key="12">
    <source>
        <dbReference type="RuleBase" id="RU365068"/>
    </source>
</evidence>
<dbReference type="AlphaFoldDB" id="W9XIH8"/>
<evidence type="ECO:0000256" key="7">
    <source>
        <dbReference type="ARBA" id="ARBA00022840"/>
    </source>
</evidence>
<dbReference type="GO" id="GO:0005730">
    <property type="term" value="C:nucleolus"/>
    <property type="evidence" value="ECO:0007669"/>
    <property type="project" value="UniProtKB-SubCell"/>
</dbReference>
<dbReference type="GO" id="GO:0003723">
    <property type="term" value="F:RNA binding"/>
    <property type="evidence" value="ECO:0007669"/>
    <property type="project" value="UniProtKB-UniRule"/>
</dbReference>
<feature type="domain" description="Helicase ATP-binding" evidence="14">
    <location>
        <begin position="198"/>
        <end position="405"/>
    </location>
</feature>
<keyword evidence="18" id="KW-1185">Reference proteome</keyword>
<feature type="region of interest" description="Disordered" evidence="13">
    <location>
        <begin position="756"/>
        <end position="825"/>
    </location>
</feature>
<dbReference type="InterPro" id="IPR027417">
    <property type="entry name" value="P-loop_NTPase"/>
</dbReference>
<evidence type="ECO:0000259" key="14">
    <source>
        <dbReference type="PROSITE" id="PS51192"/>
    </source>
</evidence>
<evidence type="ECO:0000256" key="4">
    <source>
        <dbReference type="ARBA" id="ARBA00022741"/>
    </source>
</evidence>
<dbReference type="SMART" id="SM01178">
    <property type="entry name" value="DUF4217"/>
    <property type="match status" value="1"/>
</dbReference>
<dbReference type="Gene3D" id="3.40.50.300">
    <property type="entry name" value="P-loop containing nucleotide triphosphate hydrolases"/>
    <property type="match status" value="2"/>
</dbReference>
<dbReference type="Proteomes" id="UP000019471">
    <property type="component" value="Unassembled WGS sequence"/>
</dbReference>
<keyword evidence="5 12" id="KW-0378">Hydrolase</keyword>
<keyword evidence="6 12" id="KW-0347">Helicase</keyword>
<dbReference type="STRING" id="1182543.W9XIH8"/>
<evidence type="ECO:0000256" key="11">
    <source>
        <dbReference type="PROSITE-ProRule" id="PRU00552"/>
    </source>
</evidence>
<evidence type="ECO:0000256" key="13">
    <source>
        <dbReference type="SAM" id="MobiDB-lite"/>
    </source>
</evidence>
<dbReference type="Pfam" id="PF00270">
    <property type="entry name" value="DEAD"/>
    <property type="match status" value="1"/>
</dbReference>
<comment type="catalytic activity">
    <reaction evidence="10 12">
        <text>ATP + H2O = ADP + phosphate + H(+)</text>
        <dbReference type="Rhea" id="RHEA:13065"/>
        <dbReference type="ChEBI" id="CHEBI:15377"/>
        <dbReference type="ChEBI" id="CHEBI:15378"/>
        <dbReference type="ChEBI" id="CHEBI:30616"/>
        <dbReference type="ChEBI" id="CHEBI:43474"/>
        <dbReference type="ChEBI" id="CHEBI:456216"/>
        <dbReference type="EC" id="3.6.4.13"/>
    </reaction>
</comment>
<dbReference type="InterPro" id="IPR001650">
    <property type="entry name" value="Helicase_C-like"/>
</dbReference>
<evidence type="ECO:0000256" key="10">
    <source>
        <dbReference type="ARBA" id="ARBA00047984"/>
    </source>
</evidence>
<accession>W9XIH8</accession>
<feature type="compositionally biased region" description="Basic and acidic residues" evidence="13">
    <location>
        <begin position="43"/>
        <end position="57"/>
    </location>
</feature>
<dbReference type="eggNOG" id="KOG0348">
    <property type="taxonomic scope" value="Eukaryota"/>
</dbReference>
<dbReference type="GO" id="GO:0003724">
    <property type="term" value="F:RNA helicase activity"/>
    <property type="evidence" value="ECO:0007669"/>
    <property type="project" value="UniProtKB-EC"/>
</dbReference>
<dbReference type="PROSITE" id="PS51194">
    <property type="entry name" value="HELICASE_CTER"/>
    <property type="match status" value="1"/>
</dbReference>
<evidence type="ECO:0000256" key="9">
    <source>
        <dbReference type="ARBA" id="ARBA00023242"/>
    </source>
</evidence>
<dbReference type="PROSITE" id="PS51195">
    <property type="entry name" value="Q_MOTIF"/>
    <property type="match status" value="1"/>
</dbReference>
<dbReference type="GeneID" id="19186005"/>
<feature type="compositionally biased region" description="Polar residues" evidence="13">
    <location>
        <begin position="527"/>
        <end position="537"/>
    </location>
</feature>
<dbReference type="OrthoDB" id="422663at2759"/>
<keyword evidence="2" id="KW-0690">Ribosome biogenesis</keyword>